<dbReference type="Gene3D" id="3.40.50.170">
    <property type="entry name" value="Formyl transferase, N-terminal domain"/>
    <property type="match status" value="1"/>
</dbReference>
<comment type="pathway">
    <text evidence="1 4">Purine metabolism; IMP biosynthesis via de novo pathway; N(2)-formyl-N(1)-(5-phospho-D-ribosyl)glycinamide from N(1)-(5-phospho-D-ribosyl)glycinamide (10-formyl THF route): step 1/1.</text>
</comment>
<sequence>MRLMVMASGNGTDLQSIIDAIEAGYIKAQIIGVVSDKKEAYALERAKKHGIPAYCLPKKELKENFFKELLSLLESLNPDGIILAGFLTILSEEIVERFPNKIINIHPSLIPAFCGKGFYGMRVHQAVYDYGVKYTGCTVHFVDKGTDTGPIILQEVVKIEEHDTPESIAKKVLEVEHKVLPYAVKLFVEGKLKVEGRRVKILDKEDL</sequence>
<comment type="catalytic activity">
    <reaction evidence="4">
        <text>N(1)-(5-phospho-beta-D-ribosyl)glycinamide + (6R)-10-formyltetrahydrofolate = N(2)-formyl-N(1)-(5-phospho-beta-D-ribosyl)glycinamide + (6S)-5,6,7,8-tetrahydrofolate + H(+)</text>
        <dbReference type="Rhea" id="RHEA:15053"/>
        <dbReference type="ChEBI" id="CHEBI:15378"/>
        <dbReference type="ChEBI" id="CHEBI:57453"/>
        <dbReference type="ChEBI" id="CHEBI:143788"/>
        <dbReference type="ChEBI" id="CHEBI:147286"/>
        <dbReference type="ChEBI" id="CHEBI:195366"/>
        <dbReference type="EC" id="2.1.2.2"/>
    </reaction>
</comment>
<dbReference type="CDD" id="cd08645">
    <property type="entry name" value="FMT_core_GART"/>
    <property type="match status" value="1"/>
</dbReference>
<evidence type="ECO:0000313" key="8">
    <source>
        <dbReference type="Proteomes" id="UP000264445"/>
    </source>
</evidence>
<dbReference type="UniPathway" id="UPA00074">
    <property type="reaction ID" value="UER00126"/>
</dbReference>
<dbReference type="Proteomes" id="UP000294886">
    <property type="component" value="Unassembled WGS sequence"/>
</dbReference>
<proteinExistence type="inferred from homology"/>
<comment type="caution">
    <text evidence="4">Lacks conserved residue(s) required for the propagation of feature annotation.</text>
</comment>
<feature type="binding site" evidence="4">
    <location>
        <position position="104"/>
    </location>
    <ligand>
        <name>(6R)-10-formyltetrahydrofolate</name>
        <dbReference type="ChEBI" id="CHEBI:195366"/>
    </ligand>
</feature>
<evidence type="ECO:0000256" key="1">
    <source>
        <dbReference type="ARBA" id="ARBA00005054"/>
    </source>
</evidence>
<evidence type="ECO:0000313" key="6">
    <source>
        <dbReference type="EMBL" id="HBT50065.1"/>
    </source>
</evidence>
<dbReference type="Proteomes" id="UP000264445">
    <property type="component" value="Unassembled WGS sequence"/>
</dbReference>
<accession>A0A117KVG6</accession>
<evidence type="ECO:0000256" key="4">
    <source>
        <dbReference type="HAMAP-Rule" id="MF_01930"/>
    </source>
</evidence>
<organism evidence="7 9">
    <name type="scientific">Caldanaerobacter subterraneus</name>
    <dbReference type="NCBI Taxonomy" id="911092"/>
    <lineage>
        <taxon>Bacteria</taxon>
        <taxon>Bacillati</taxon>
        <taxon>Bacillota</taxon>
        <taxon>Clostridia</taxon>
        <taxon>Thermoanaerobacterales</taxon>
        <taxon>Thermoanaerobacteraceae</taxon>
        <taxon>Caldanaerobacter</taxon>
    </lineage>
</organism>
<feature type="binding site" evidence="4">
    <location>
        <position position="62"/>
    </location>
    <ligand>
        <name>(6R)-10-formyltetrahydrofolate</name>
        <dbReference type="ChEBI" id="CHEBI:195366"/>
    </ligand>
</feature>
<comment type="function">
    <text evidence="4">Catalyzes the transfer of a formyl group from 10-formyltetrahydrofolate to 5-phospho-ribosyl-glycinamide (GAR), producing 5-phospho-ribosyl-N-formylglycinamide (FGAR) and tetrahydrofolate.</text>
</comment>
<dbReference type="AlphaFoldDB" id="A0A117KVG6"/>
<dbReference type="EMBL" id="DOLB01000146">
    <property type="protein sequence ID" value="HBT50065.1"/>
    <property type="molecule type" value="Genomic_DNA"/>
</dbReference>
<feature type="site" description="Raises pKa of active site His" evidence="4">
    <location>
        <position position="147"/>
    </location>
</feature>
<evidence type="ECO:0000256" key="3">
    <source>
        <dbReference type="ARBA" id="ARBA00022755"/>
    </source>
</evidence>
<reference evidence="7 9" key="2">
    <citation type="submission" date="2019-03" db="EMBL/GenBank/DDBJ databases">
        <title>Genomic Encyclopedia of Type Strains, Phase IV (KMG-IV): sequencing the most valuable type-strain genomes for metagenomic binning, comparative biology and taxonomic classification.</title>
        <authorList>
            <person name="Goeker M."/>
        </authorList>
    </citation>
    <scope>NUCLEOTIDE SEQUENCE [LARGE SCALE GENOMIC DNA]</scope>
    <source>
        <strain evidence="7 9">DSM 13054</strain>
    </source>
</reference>
<dbReference type="HAMAP" id="MF_01930">
    <property type="entry name" value="PurN"/>
    <property type="match status" value="1"/>
</dbReference>
<evidence type="ECO:0000313" key="9">
    <source>
        <dbReference type="Proteomes" id="UP000294886"/>
    </source>
</evidence>
<dbReference type="InterPro" id="IPR004607">
    <property type="entry name" value="GART"/>
</dbReference>
<dbReference type="GO" id="GO:0004644">
    <property type="term" value="F:phosphoribosylglycinamide formyltransferase activity"/>
    <property type="evidence" value="ECO:0007669"/>
    <property type="project" value="UniProtKB-UniRule"/>
</dbReference>
<protein>
    <recommendedName>
        <fullName evidence="4">Phosphoribosylglycinamide formyltransferase</fullName>
        <ecNumber evidence="4">2.1.2.2</ecNumber>
    </recommendedName>
    <alternativeName>
        <fullName evidence="4">5'-phosphoribosylglycinamide transformylase</fullName>
    </alternativeName>
    <alternativeName>
        <fullName evidence="4">GAR transformylase</fullName>
        <shortName evidence="4">GART</shortName>
    </alternativeName>
</protein>
<dbReference type="InterPro" id="IPR002376">
    <property type="entry name" value="Formyl_transf_N"/>
</dbReference>
<dbReference type="EC" id="2.1.2.2" evidence="4"/>
<comment type="similarity">
    <text evidence="4">Belongs to the GART family.</text>
</comment>
<reference evidence="6 8" key="1">
    <citation type="journal article" date="2018" name="Nat. Biotechnol.">
        <title>A standardized bacterial taxonomy based on genome phylogeny substantially revises the tree of life.</title>
        <authorList>
            <person name="Parks D.H."/>
            <person name="Chuvochina M."/>
            <person name="Waite D.W."/>
            <person name="Rinke C."/>
            <person name="Skarshewski A."/>
            <person name="Chaumeil P.A."/>
            <person name="Hugenholtz P."/>
        </authorList>
    </citation>
    <scope>NUCLEOTIDE SEQUENCE [LARGE SCALE GENOMIC DNA]</scope>
    <source>
        <strain evidence="6">UBA12544</strain>
    </source>
</reference>
<keyword evidence="2 4" id="KW-0808">Transferase</keyword>
<comment type="caution">
    <text evidence="7">The sequence shown here is derived from an EMBL/GenBank/DDBJ whole genome shotgun (WGS) entry which is preliminary data.</text>
</comment>
<dbReference type="NCBIfam" id="TIGR00639">
    <property type="entry name" value="PurN"/>
    <property type="match status" value="1"/>
</dbReference>
<dbReference type="PANTHER" id="PTHR43369:SF2">
    <property type="entry name" value="PHOSPHORIBOSYLGLYCINAMIDE FORMYLTRANSFERASE"/>
    <property type="match status" value="1"/>
</dbReference>
<evidence type="ECO:0000256" key="2">
    <source>
        <dbReference type="ARBA" id="ARBA00022679"/>
    </source>
</evidence>
<gene>
    <name evidence="4" type="primary">purN</name>
    <name evidence="6" type="ORF">DEA61_09800</name>
    <name evidence="7" type="ORF">EV203_10695</name>
</gene>
<keyword evidence="3 4" id="KW-0658">Purine biosynthesis</keyword>
<feature type="active site" description="Proton donor" evidence="4">
    <location>
        <position position="106"/>
    </location>
</feature>
<dbReference type="GO" id="GO:0005829">
    <property type="term" value="C:cytosol"/>
    <property type="evidence" value="ECO:0007669"/>
    <property type="project" value="TreeGrafter"/>
</dbReference>
<dbReference type="InterPro" id="IPR036477">
    <property type="entry name" value="Formyl_transf_N_sf"/>
</dbReference>
<dbReference type="Pfam" id="PF00551">
    <property type="entry name" value="Formyl_trans_N"/>
    <property type="match status" value="1"/>
</dbReference>
<dbReference type="RefSeq" id="WP_009610772.1">
    <property type="nucleotide sequence ID" value="NZ_DOLB01000146.1"/>
</dbReference>
<dbReference type="SUPFAM" id="SSF53328">
    <property type="entry name" value="Formyltransferase"/>
    <property type="match status" value="1"/>
</dbReference>
<dbReference type="EMBL" id="SLWU01000006">
    <property type="protein sequence ID" value="TCO67681.1"/>
    <property type="molecule type" value="Genomic_DNA"/>
</dbReference>
<name>A0A117KVG6_9THEO</name>
<dbReference type="PANTHER" id="PTHR43369">
    <property type="entry name" value="PHOSPHORIBOSYLGLYCINAMIDE FORMYLTRANSFERASE"/>
    <property type="match status" value="1"/>
</dbReference>
<feature type="domain" description="Formyl transferase N-terminal" evidence="5">
    <location>
        <begin position="1"/>
        <end position="184"/>
    </location>
</feature>
<dbReference type="GO" id="GO:0006189">
    <property type="term" value="P:'de novo' IMP biosynthetic process"/>
    <property type="evidence" value="ECO:0007669"/>
    <property type="project" value="UniProtKB-UniRule"/>
</dbReference>
<evidence type="ECO:0000259" key="5">
    <source>
        <dbReference type="Pfam" id="PF00551"/>
    </source>
</evidence>
<evidence type="ECO:0000313" key="7">
    <source>
        <dbReference type="EMBL" id="TCO67681.1"/>
    </source>
</evidence>